<accession>A0A1M3L374</accession>
<dbReference type="EMBL" id="MKVH01000009">
    <property type="protein sequence ID" value="OJX59727.1"/>
    <property type="molecule type" value="Genomic_DNA"/>
</dbReference>
<dbReference type="PROSITE" id="PS51257">
    <property type="entry name" value="PROKAR_LIPOPROTEIN"/>
    <property type="match status" value="1"/>
</dbReference>
<evidence type="ECO:0000313" key="2">
    <source>
        <dbReference type="EMBL" id="OJX59727.1"/>
    </source>
</evidence>
<dbReference type="Proteomes" id="UP000184233">
    <property type="component" value="Unassembled WGS sequence"/>
</dbReference>
<evidence type="ECO:0008006" key="4">
    <source>
        <dbReference type="Google" id="ProtNLM"/>
    </source>
</evidence>
<feature type="chain" id="PRO_5012409018" description="SnoaL-like domain-containing protein" evidence="1">
    <location>
        <begin position="26"/>
        <end position="199"/>
    </location>
</feature>
<sequence length="199" mass="22321">MHHRRTQILTFMAVALMAVSCHTRAPEDPTGSRSSFTPPTSPDIVLDNFRNAVIEKNTENFMLCLADPMSRSRYPYSFEPSAEVRARFATLFARWSLQSERQAFLSMLARLTQDDRPSLDFTNASVAFSSPDSTVYVADYTLRVNHGLSSLPTTLNGTMVLTITPETTGQWSISSWRDAKRTSDTVESTWSLIKAQLSN</sequence>
<proteinExistence type="predicted"/>
<evidence type="ECO:0000256" key="1">
    <source>
        <dbReference type="SAM" id="SignalP"/>
    </source>
</evidence>
<evidence type="ECO:0000313" key="3">
    <source>
        <dbReference type="Proteomes" id="UP000184233"/>
    </source>
</evidence>
<organism evidence="2 3">
    <name type="scientific">Candidatus Kapaibacterium thiocyanatum</name>
    <dbReference type="NCBI Taxonomy" id="1895771"/>
    <lineage>
        <taxon>Bacteria</taxon>
        <taxon>Pseudomonadati</taxon>
        <taxon>Candidatus Kapaibacteriota</taxon>
        <taxon>Candidatus Kapaibacteriia</taxon>
        <taxon>Candidatus Kapaibacteriales</taxon>
        <taxon>Candidatus Kapaibacteriaceae</taxon>
        <taxon>Candidatus Kapaibacterium</taxon>
    </lineage>
</organism>
<name>A0A1M3L374_9BACT</name>
<gene>
    <name evidence="2" type="ORF">BGO89_05795</name>
</gene>
<keyword evidence="1" id="KW-0732">Signal</keyword>
<dbReference type="AlphaFoldDB" id="A0A1M3L374"/>
<dbReference type="STRING" id="1895771.BGO89_05795"/>
<comment type="caution">
    <text evidence="2">The sequence shown here is derived from an EMBL/GenBank/DDBJ whole genome shotgun (WGS) entry which is preliminary data.</text>
</comment>
<reference evidence="2 3" key="1">
    <citation type="submission" date="2016-09" db="EMBL/GenBank/DDBJ databases">
        <title>Genome-resolved meta-omics ties microbial dynamics to process performance in biotechnology for thiocyanate degradation.</title>
        <authorList>
            <person name="Kantor R.S."/>
            <person name="Huddy R.J."/>
            <person name="Iyer R."/>
            <person name="Thomas B.C."/>
            <person name="Brown C.T."/>
            <person name="Anantharaman K."/>
            <person name="Tringe S."/>
            <person name="Hettich R.L."/>
            <person name="Harrison S.T."/>
            <person name="Banfield J.F."/>
        </authorList>
    </citation>
    <scope>NUCLEOTIDE SEQUENCE [LARGE SCALE GENOMIC DNA]</scope>
    <source>
        <strain evidence="2">59-99</strain>
    </source>
</reference>
<protein>
    <recommendedName>
        <fullName evidence="4">SnoaL-like domain-containing protein</fullName>
    </recommendedName>
</protein>
<feature type="signal peptide" evidence="1">
    <location>
        <begin position="1"/>
        <end position="25"/>
    </location>
</feature>